<sequence length="553" mass="58962">MSLPALRFRPRIVDSLRGYTRDDLRADVSAGITVGVVALPLAMAFGIASGVKPEQGIFTAIIAGFLISLLGGSRVQIGGPAGAFVVVLYAIVERYGVANLLISTFMAGILLFAMGALRLGNLIRFIPVSIVIGFTNGIAVIIALQQVKDFLGLDIAKMPANSFSQVGAIWRALDTVNWTALALGAASLLIVVLWPKSYKPSERGWKRWMARVPGTIVVLALGTVAVALGGLQVETIGSRFGGIPQGLPSFQLPAFDWPSAQNLVMPTLSIALLGAIESLLCARVADSITGDRHDPNQELMAQGVANFVAPFFGGIAATGTVARTVTNIRSGGRTPIAGIVHAGTLLLIVLALAPLAASIPLGSLAAILLFVAWNMGDWKEFARLRQFSNNYRTVLLATFLLTVIFDVTVAVEIGLVLASLMFIFRISSLTRVEEIALPADYAHTPDGRSIVAYRVFGSLFFGSVTKLEQLLDPARPHEVVVLEMDKVINLDTTGLDALESLHRMLVRRGGRLVIAEPNPQPLSLLRRSGFLEELGPDAVFEALDEALAALSAR</sequence>
<dbReference type="OrthoDB" id="9769739at2"/>
<evidence type="ECO:0000256" key="1">
    <source>
        <dbReference type="ARBA" id="ARBA00004141"/>
    </source>
</evidence>
<evidence type="ECO:0000256" key="3">
    <source>
        <dbReference type="ARBA" id="ARBA00022989"/>
    </source>
</evidence>
<protein>
    <submittedName>
        <fullName evidence="7">Sulfate permease</fullName>
    </submittedName>
</protein>
<feature type="transmembrane region" description="Helical" evidence="5">
    <location>
        <begin position="178"/>
        <end position="196"/>
    </location>
</feature>
<evidence type="ECO:0000259" key="6">
    <source>
        <dbReference type="PROSITE" id="PS50801"/>
    </source>
</evidence>
<dbReference type="InterPro" id="IPR011547">
    <property type="entry name" value="SLC26A/SulP_dom"/>
</dbReference>
<dbReference type="Pfam" id="PF00916">
    <property type="entry name" value="Sulfate_transp"/>
    <property type="match status" value="1"/>
</dbReference>
<dbReference type="NCBIfam" id="TIGR00815">
    <property type="entry name" value="sulP"/>
    <property type="match status" value="1"/>
</dbReference>
<dbReference type="Pfam" id="PF01740">
    <property type="entry name" value="STAS"/>
    <property type="match status" value="1"/>
</dbReference>
<keyword evidence="3 5" id="KW-1133">Transmembrane helix</keyword>
<dbReference type="GO" id="GO:0016020">
    <property type="term" value="C:membrane"/>
    <property type="evidence" value="ECO:0007669"/>
    <property type="project" value="UniProtKB-SubCell"/>
</dbReference>
<keyword evidence="2 5" id="KW-0812">Transmembrane</keyword>
<evidence type="ECO:0000313" key="8">
    <source>
        <dbReference type="Proteomes" id="UP000321548"/>
    </source>
</evidence>
<dbReference type="AlphaFoldDB" id="A0A5C8NR62"/>
<evidence type="ECO:0000313" key="7">
    <source>
        <dbReference type="EMBL" id="TXL63758.1"/>
    </source>
</evidence>
<dbReference type="SUPFAM" id="SSF52091">
    <property type="entry name" value="SpoIIaa-like"/>
    <property type="match status" value="1"/>
</dbReference>
<organism evidence="7 8">
    <name type="scientific">Zeimonas arvi</name>
    <dbReference type="NCBI Taxonomy" id="2498847"/>
    <lineage>
        <taxon>Bacteria</taxon>
        <taxon>Pseudomonadati</taxon>
        <taxon>Pseudomonadota</taxon>
        <taxon>Betaproteobacteria</taxon>
        <taxon>Burkholderiales</taxon>
        <taxon>Burkholderiaceae</taxon>
        <taxon>Zeimonas</taxon>
    </lineage>
</organism>
<dbReference type="PANTHER" id="PTHR11814">
    <property type="entry name" value="SULFATE TRANSPORTER"/>
    <property type="match status" value="1"/>
</dbReference>
<dbReference type="CDD" id="cd07042">
    <property type="entry name" value="STAS_SulP_like_sulfate_transporter"/>
    <property type="match status" value="1"/>
</dbReference>
<accession>A0A5C8NR62</accession>
<comment type="caution">
    <text evidence="7">The sequence shown here is derived from an EMBL/GenBank/DDBJ whole genome shotgun (WGS) entry which is preliminary data.</text>
</comment>
<evidence type="ECO:0000256" key="4">
    <source>
        <dbReference type="ARBA" id="ARBA00023136"/>
    </source>
</evidence>
<dbReference type="PROSITE" id="PS50801">
    <property type="entry name" value="STAS"/>
    <property type="match status" value="1"/>
</dbReference>
<gene>
    <name evidence="7" type="primary">sulP</name>
    <name evidence="7" type="ORF">FHP08_15750</name>
</gene>
<keyword evidence="4 5" id="KW-0472">Membrane</keyword>
<feature type="transmembrane region" description="Helical" evidence="5">
    <location>
        <begin position="303"/>
        <end position="325"/>
    </location>
</feature>
<dbReference type="InterPro" id="IPR002645">
    <property type="entry name" value="STAS_dom"/>
</dbReference>
<evidence type="ECO:0000256" key="5">
    <source>
        <dbReference type="SAM" id="Phobius"/>
    </source>
</evidence>
<dbReference type="InterPro" id="IPR036513">
    <property type="entry name" value="STAS_dom_sf"/>
</dbReference>
<evidence type="ECO:0000256" key="2">
    <source>
        <dbReference type="ARBA" id="ARBA00022692"/>
    </source>
</evidence>
<feature type="transmembrane region" description="Helical" evidence="5">
    <location>
        <begin position="263"/>
        <end position="282"/>
    </location>
</feature>
<proteinExistence type="predicted"/>
<feature type="transmembrane region" description="Helical" evidence="5">
    <location>
        <begin position="28"/>
        <end position="48"/>
    </location>
</feature>
<dbReference type="RefSeq" id="WP_147705452.1">
    <property type="nucleotide sequence ID" value="NZ_VDUY01000007.1"/>
</dbReference>
<reference evidence="7 8" key="1">
    <citation type="submission" date="2019-06" db="EMBL/GenBank/DDBJ databases">
        <title>Quisquiliibacterium sp. nov., isolated from a maize field.</title>
        <authorList>
            <person name="Lin S.-Y."/>
            <person name="Tsai C.-F."/>
            <person name="Young C.-C."/>
        </authorList>
    </citation>
    <scope>NUCLEOTIDE SEQUENCE [LARGE SCALE GENOMIC DNA]</scope>
    <source>
        <strain evidence="7 8">CC-CFT501</strain>
    </source>
</reference>
<feature type="transmembrane region" description="Helical" evidence="5">
    <location>
        <begin position="345"/>
        <end position="373"/>
    </location>
</feature>
<feature type="transmembrane region" description="Helical" evidence="5">
    <location>
        <begin position="124"/>
        <end position="144"/>
    </location>
</feature>
<feature type="transmembrane region" description="Helical" evidence="5">
    <location>
        <begin position="394"/>
        <end position="424"/>
    </location>
</feature>
<name>A0A5C8NR62_9BURK</name>
<dbReference type="Gene3D" id="3.30.750.24">
    <property type="entry name" value="STAS domain"/>
    <property type="match status" value="1"/>
</dbReference>
<dbReference type="GO" id="GO:0055085">
    <property type="term" value="P:transmembrane transport"/>
    <property type="evidence" value="ECO:0007669"/>
    <property type="project" value="InterPro"/>
</dbReference>
<comment type="subcellular location">
    <subcellularLocation>
        <location evidence="1">Membrane</location>
        <topology evidence="1">Multi-pass membrane protein</topology>
    </subcellularLocation>
</comment>
<feature type="transmembrane region" description="Helical" evidence="5">
    <location>
        <begin position="208"/>
        <end position="231"/>
    </location>
</feature>
<feature type="transmembrane region" description="Helical" evidence="5">
    <location>
        <begin position="97"/>
        <end position="117"/>
    </location>
</feature>
<dbReference type="EMBL" id="VDUY01000007">
    <property type="protein sequence ID" value="TXL63758.1"/>
    <property type="molecule type" value="Genomic_DNA"/>
</dbReference>
<keyword evidence="8" id="KW-1185">Reference proteome</keyword>
<feature type="transmembrane region" description="Helical" evidence="5">
    <location>
        <begin position="60"/>
        <end position="91"/>
    </location>
</feature>
<feature type="domain" description="STAS" evidence="6">
    <location>
        <begin position="440"/>
        <end position="550"/>
    </location>
</feature>
<dbReference type="InterPro" id="IPR001902">
    <property type="entry name" value="SLC26A/SulP_fam"/>
</dbReference>
<dbReference type="Proteomes" id="UP000321548">
    <property type="component" value="Unassembled WGS sequence"/>
</dbReference>